<evidence type="ECO:0000313" key="14">
    <source>
        <dbReference type="Proteomes" id="UP000317650"/>
    </source>
</evidence>
<gene>
    <name evidence="13" type="ORF">C4D60_Mb08t02930</name>
</gene>
<evidence type="ECO:0000256" key="3">
    <source>
        <dbReference type="ARBA" id="ARBA00022692"/>
    </source>
</evidence>
<evidence type="ECO:0000256" key="1">
    <source>
        <dbReference type="ARBA" id="ARBA00008025"/>
    </source>
</evidence>
<evidence type="ECO:0000256" key="2">
    <source>
        <dbReference type="ARBA" id="ARBA00022448"/>
    </source>
</evidence>
<dbReference type="Pfam" id="PF13774">
    <property type="entry name" value="Longin"/>
    <property type="match status" value="1"/>
</dbReference>
<comment type="subcellular location">
    <subcellularLocation>
        <location evidence="8">Endomembrane system</location>
        <topology evidence="8">Single-pass type IV membrane protein</topology>
    </subcellularLocation>
</comment>
<sequence>MANLGRGFVSGNWEMGQKLLIYSFVARGTMILAEYTEFKGNFTRIATQCLENLSDGNNKFSFNCDGHTFNYLVEDGYIDREIPIFFLERVKEEFNKRYGGKAATAAAKSLSREFGSKLKEYMQYCADHPEEISRMAKVQAQVSELKSAMIEKIEKVLDNKENVDVLVEKAKNLYSQAQDFRLQGTTVTRNPHRPNVVCRRCGLALVIAIIFIMVFYAIMALSCVVRRISQEHRHLSDLHDALIQSLPVTVYRANDLEEGVDCAVYLSKLADGENARPLPAWDH</sequence>
<dbReference type="GO" id="GO:0016020">
    <property type="term" value="C:membrane"/>
    <property type="evidence" value="ECO:0007669"/>
    <property type="project" value="InterPro"/>
</dbReference>
<accession>A0A4S8K0W9</accession>
<evidence type="ECO:0000256" key="8">
    <source>
        <dbReference type="ARBA" id="ARBA00046280"/>
    </source>
</evidence>
<dbReference type="Gene3D" id="1.20.5.110">
    <property type="match status" value="1"/>
</dbReference>
<dbReference type="SUPFAM" id="SSF58038">
    <property type="entry name" value="SNARE fusion complex"/>
    <property type="match status" value="1"/>
</dbReference>
<keyword evidence="14" id="KW-1185">Reference proteome</keyword>
<evidence type="ECO:0000256" key="4">
    <source>
        <dbReference type="ARBA" id="ARBA00022927"/>
    </source>
</evidence>
<keyword evidence="5 10" id="KW-1133">Transmembrane helix</keyword>
<dbReference type="InterPro" id="IPR042855">
    <property type="entry name" value="V_SNARE_CC"/>
</dbReference>
<dbReference type="InterPro" id="IPR011012">
    <property type="entry name" value="Longin-like_dom_sf"/>
</dbReference>
<evidence type="ECO:0000259" key="12">
    <source>
        <dbReference type="PROSITE" id="PS50892"/>
    </source>
</evidence>
<protein>
    <recommendedName>
        <fullName evidence="15">Longin domain-containing protein</fullName>
    </recommendedName>
</protein>
<evidence type="ECO:0000259" key="11">
    <source>
        <dbReference type="PROSITE" id="PS50859"/>
    </source>
</evidence>
<proteinExistence type="inferred from homology"/>
<name>A0A4S8K0W9_MUSBA</name>
<dbReference type="InterPro" id="IPR001388">
    <property type="entry name" value="Synaptobrevin-like"/>
</dbReference>
<reference evidence="13 14" key="1">
    <citation type="journal article" date="2019" name="Nat. Plants">
        <title>Genome sequencing of Musa balbisiana reveals subgenome evolution and function divergence in polyploid bananas.</title>
        <authorList>
            <person name="Yao X."/>
        </authorList>
    </citation>
    <scope>NUCLEOTIDE SEQUENCE [LARGE SCALE GENOMIC DNA]</scope>
    <source>
        <strain evidence="14">cv. DH-PKW</strain>
        <tissue evidence="13">Leaves</tissue>
    </source>
</reference>
<keyword evidence="2" id="KW-0813">Transport</keyword>
<dbReference type="PANTHER" id="PTHR21136">
    <property type="entry name" value="SNARE PROTEINS"/>
    <property type="match status" value="1"/>
</dbReference>
<keyword evidence="3 10" id="KW-0812">Transmembrane</keyword>
<dbReference type="InterPro" id="IPR010908">
    <property type="entry name" value="Longin_dom"/>
</dbReference>
<dbReference type="CDD" id="cd15843">
    <property type="entry name" value="R-SNARE"/>
    <property type="match status" value="1"/>
</dbReference>
<evidence type="ECO:0000256" key="7">
    <source>
        <dbReference type="ARBA" id="ARBA00037493"/>
    </source>
</evidence>
<dbReference type="SUPFAM" id="SSF64356">
    <property type="entry name" value="SNARE-like"/>
    <property type="match status" value="1"/>
</dbReference>
<feature type="domain" description="V-SNARE coiled-coil homology" evidence="12">
    <location>
        <begin position="134"/>
        <end position="194"/>
    </location>
</feature>
<dbReference type="CDD" id="cd14824">
    <property type="entry name" value="Longin"/>
    <property type="match status" value="1"/>
</dbReference>
<dbReference type="PROSITE" id="PS50892">
    <property type="entry name" value="V_SNARE"/>
    <property type="match status" value="1"/>
</dbReference>
<organism evidence="13 14">
    <name type="scientific">Musa balbisiana</name>
    <name type="common">Banana</name>
    <dbReference type="NCBI Taxonomy" id="52838"/>
    <lineage>
        <taxon>Eukaryota</taxon>
        <taxon>Viridiplantae</taxon>
        <taxon>Streptophyta</taxon>
        <taxon>Embryophyta</taxon>
        <taxon>Tracheophyta</taxon>
        <taxon>Spermatophyta</taxon>
        <taxon>Magnoliopsida</taxon>
        <taxon>Liliopsida</taxon>
        <taxon>Zingiberales</taxon>
        <taxon>Musaceae</taxon>
        <taxon>Musa</taxon>
    </lineage>
</organism>
<keyword evidence="9" id="KW-0175">Coiled coil</keyword>
<evidence type="ECO:0000256" key="6">
    <source>
        <dbReference type="ARBA" id="ARBA00023136"/>
    </source>
</evidence>
<evidence type="ECO:0000313" key="13">
    <source>
        <dbReference type="EMBL" id="THU68344.1"/>
    </source>
</evidence>
<evidence type="ECO:0008006" key="15">
    <source>
        <dbReference type="Google" id="ProtNLM"/>
    </source>
</evidence>
<keyword evidence="6 10" id="KW-0472">Membrane</keyword>
<dbReference type="AlphaFoldDB" id="A0A4S8K0W9"/>
<dbReference type="GO" id="GO:0015031">
    <property type="term" value="P:protein transport"/>
    <property type="evidence" value="ECO:0007669"/>
    <property type="project" value="UniProtKB-KW"/>
</dbReference>
<dbReference type="EMBL" id="PYDT01000002">
    <property type="protein sequence ID" value="THU68344.1"/>
    <property type="molecule type" value="Genomic_DNA"/>
</dbReference>
<feature type="transmembrane region" description="Helical" evidence="10">
    <location>
        <begin position="203"/>
        <end position="225"/>
    </location>
</feature>
<dbReference type="Gene3D" id="3.30.450.50">
    <property type="entry name" value="Longin domain"/>
    <property type="match status" value="1"/>
</dbReference>
<dbReference type="GO" id="GO:0012505">
    <property type="term" value="C:endomembrane system"/>
    <property type="evidence" value="ECO:0007669"/>
    <property type="project" value="UniProtKB-SubCell"/>
</dbReference>
<dbReference type="Pfam" id="PF00957">
    <property type="entry name" value="Synaptobrevin"/>
    <property type="match status" value="1"/>
</dbReference>
<evidence type="ECO:0000256" key="10">
    <source>
        <dbReference type="SAM" id="Phobius"/>
    </source>
</evidence>
<dbReference type="GO" id="GO:0016192">
    <property type="term" value="P:vesicle-mediated transport"/>
    <property type="evidence" value="ECO:0007669"/>
    <property type="project" value="InterPro"/>
</dbReference>
<dbReference type="PROSITE" id="PS50859">
    <property type="entry name" value="LONGIN"/>
    <property type="match status" value="1"/>
</dbReference>
<dbReference type="InterPro" id="IPR051097">
    <property type="entry name" value="Synaptobrevin-like_transport"/>
</dbReference>
<comment type="similarity">
    <text evidence="1">Belongs to the synaptobrevin family.</text>
</comment>
<dbReference type="PRINTS" id="PR00219">
    <property type="entry name" value="SYNAPTOBREVN"/>
</dbReference>
<dbReference type="SMART" id="SM01270">
    <property type="entry name" value="Longin"/>
    <property type="match status" value="1"/>
</dbReference>
<evidence type="ECO:0000256" key="9">
    <source>
        <dbReference type="PROSITE-ProRule" id="PRU00290"/>
    </source>
</evidence>
<dbReference type="GO" id="GO:0005737">
    <property type="term" value="C:cytoplasm"/>
    <property type="evidence" value="ECO:0007669"/>
    <property type="project" value="UniProtKB-ARBA"/>
</dbReference>
<dbReference type="STRING" id="52838.A0A4S8K0W9"/>
<comment type="caution">
    <text evidence="13">The sequence shown here is derived from an EMBL/GenBank/DDBJ whole genome shotgun (WGS) entry which is preliminary data.</text>
</comment>
<evidence type="ECO:0000256" key="5">
    <source>
        <dbReference type="ARBA" id="ARBA00022989"/>
    </source>
</evidence>
<keyword evidence="4" id="KW-0653">Protein transport</keyword>
<comment type="function">
    <text evidence="7">Involved in the targeting and/or fusion of transport vesicles to their target membrane.</text>
</comment>
<dbReference type="PANTHER" id="PTHR21136:SF176">
    <property type="entry name" value="VESICLE-ASSOCIATED MEMBRANE PROTEIN 721"/>
    <property type="match status" value="1"/>
</dbReference>
<feature type="domain" description="Longin" evidence="11">
    <location>
        <begin position="24"/>
        <end position="118"/>
    </location>
</feature>
<dbReference type="Proteomes" id="UP000317650">
    <property type="component" value="Chromosome 8"/>
</dbReference>